<dbReference type="RefSeq" id="WP_008835305.1">
    <property type="nucleotide sequence ID" value="NZ_AHAM01000057.1"/>
</dbReference>
<organism evidence="1 2">
    <name type="scientific">Mesorhizobium alhagi CCNWXJ12-2</name>
    <dbReference type="NCBI Taxonomy" id="1107882"/>
    <lineage>
        <taxon>Bacteria</taxon>
        <taxon>Pseudomonadati</taxon>
        <taxon>Pseudomonadota</taxon>
        <taxon>Alphaproteobacteria</taxon>
        <taxon>Hyphomicrobiales</taxon>
        <taxon>Phyllobacteriaceae</taxon>
        <taxon>Allomesorhizobium</taxon>
    </lineage>
</organism>
<accession>H0HNE3</accession>
<dbReference type="Proteomes" id="UP000003250">
    <property type="component" value="Unassembled WGS sequence"/>
</dbReference>
<dbReference type="OrthoDB" id="8239204at2"/>
<protein>
    <submittedName>
        <fullName evidence="1">Uncharacterized protein</fullName>
    </submittedName>
</protein>
<gene>
    <name evidence="1" type="ORF">MAXJ12_08329</name>
</gene>
<dbReference type="EMBL" id="AHAM01000057">
    <property type="protein sequence ID" value="EHK57715.1"/>
    <property type="molecule type" value="Genomic_DNA"/>
</dbReference>
<name>H0HNE3_9HYPH</name>
<keyword evidence="2" id="KW-1185">Reference proteome</keyword>
<sequence length="107" mass="11681">MARSETFSDEELALLTKAERDGLLGVTDDAAGEPLTERQRHLAWCKERALEYLDRDDCRNAVASFLSDVQKHPSTAGLAGGGLAIIGMREACSGDVQAVERWIEGFN</sequence>
<dbReference type="PATRIC" id="fig|1107882.3.peg.1625"/>
<evidence type="ECO:0000313" key="1">
    <source>
        <dbReference type="EMBL" id="EHK57715.1"/>
    </source>
</evidence>
<evidence type="ECO:0000313" key="2">
    <source>
        <dbReference type="Proteomes" id="UP000003250"/>
    </source>
</evidence>
<proteinExistence type="predicted"/>
<reference evidence="1 2" key="1">
    <citation type="journal article" date="2012" name="J. Bacteriol.">
        <title>Draft Genome Sequence of Mesorhizobium alhagi CCNWXJ12-2T, a Novel Salt-Resistant Species Isolated from the Desert of Northwestern China.</title>
        <authorList>
            <person name="Zhou M."/>
            <person name="Chen W."/>
            <person name="Chen H."/>
            <person name="Wei G."/>
        </authorList>
    </citation>
    <scope>NUCLEOTIDE SEQUENCE [LARGE SCALE GENOMIC DNA]</scope>
    <source>
        <strain evidence="1 2">CCNWXJ12-2</strain>
    </source>
</reference>
<dbReference type="AlphaFoldDB" id="H0HNE3"/>